<accession>A0A4P8XTE8</accession>
<evidence type="ECO:0000313" key="1">
    <source>
        <dbReference type="EMBL" id="QCT06231.1"/>
    </source>
</evidence>
<evidence type="ECO:0000313" key="2">
    <source>
        <dbReference type="Proteomes" id="UP000301475"/>
    </source>
</evidence>
<name>A0A4P8XTE8_9FIRM</name>
<reference evidence="1 2" key="1">
    <citation type="submission" date="2019-04" db="EMBL/GenBank/DDBJ databases">
        <authorList>
            <person name="Embree M."/>
            <person name="Gaffney J.R."/>
        </authorList>
    </citation>
    <scope>NUCLEOTIDE SEQUENCE [LARGE SCALE GENOMIC DNA]</scope>
    <source>
        <strain evidence="1 2">JE7A12</strain>
    </source>
</reference>
<dbReference type="RefSeq" id="WP_138156318.1">
    <property type="nucleotide sequence ID" value="NZ_CP039381.1"/>
</dbReference>
<dbReference type="AlphaFoldDB" id="A0A4P8XTE8"/>
<protein>
    <submittedName>
        <fullName evidence="1">DUF5104 domain-containing protein</fullName>
    </submittedName>
</protein>
<dbReference type="InterPro" id="IPR031344">
    <property type="entry name" value="DUF5104"/>
</dbReference>
<dbReference type="Gene3D" id="3.10.450.50">
    <property type="match status" value="1"/>
</dbReference>
<dbReference type="Proteomes" id="UP000301475">
    <property type="component" value="Chromosome"/>
</dbReference>
<dbReference type="PROSITE" id="PS51257">
    <property type="entry name" value="PROKAR_LIPOPROTEIN"/>
    <property type="match status" value="1"/>
</dbReference>
<dbReference type="KEGG" id="ruj:E5Z56_02095"/>
<dbReference type="Pfam" id="PF17117">
    <property type="entry name" value="DUF5104"/>
    <property type="match status" value="1"/>
</dbReference>
<organism evidence="1 2">
    <name type="scientific">Ruminococcus bovis</name>
    <dbReference type="NCBI Taxonomy" id="2564099"/>
    <lineage>
        <taxon>Bacteria</taxon>
        <taxon>Bacillati</taxon>
        <taxon>Bacillota</taxon>
        <taxon>Clostridia</taxon>
        <taxon>Eubacteriales</taxon>
        <taxon>Oscillospiraceae</taxon>
        <taxon>Ruminococcus</taxon>
    </lineage>
</organism>
<gene>
    <name evidence="1" type="ORF">E5Z56_02095</name>
</gene>
<keyword evidence="2" id="KW-1185">Reference proteome</keyword>
<dbReference type="EMBL" id="CP039381">
    <property type="protein sequence ID" value="QCT06231.1"/>
    <property type="molecule type" value="Genomic_DNA"/>
</dbReference>
<proteinExistence type="predicted"/>
<sequence length="178" mass="20401">MKRLLCIVLSLLFVTFSLTGCNILGGDLKALPYSFFASSEKIATDTMKKVVKAFDNRDKEMIKSLFAKEVLKKYKNFDKDLDKAFKYYTIKSEKVDYDWAGDSDSTDDNGTVAYTDCLATLKDKNDTFIFGVNVCYQDDTNELNEGVWCIYLQNKKLEPTKESKIDDSEPDYGIYLNR</sequence>